<dbReference type="EMBL" id="CAUOFW020010146">
    <property type="protein sequence ID" value="CAK9187817.1"/>
    <property type="molecule type" value="Genomic_DNA"/>
</dbReference>
<organism evidence="2 3">
    <name type="scientific">Ilex paraguariensis</name>
    <name type="common">yerba mate</name>
    <dbReference type="NCBI Taxonomy" id="185542"/>
    <lineage>
        <taxon>Eukaryota</taxon>
        <taxon>Viridiplantae</taxon>
        <taxon>Streptophyta</taxon>
        <taxon>Embryophyta</taxon>
        <taxon>Tracheophyta</taxon>
        <taxon>Spermatophyta</taxon>
        <taxon>Magnoliopsida</taxon>
        <taxon>eudicotyledons</taxon>
        <taxon>Gunneridae</taxon>
        <taxon>Pentapetalae</taxon>
        <taxon>asterids</taxon>
        <taxon>campanulids</taxon>
        <taxon>Aquifoliales</taxon>
        <taxon>Aquifoliaceae</taxon>
        <taxon>Ilex</taxon>
    </lineage>
</organism>
<proteinExistence type="predicted"/>
<name>A0ABC8V387_9AQUA</name>
<dbReference type="AlphaFoldDB" id="A0ABC8V387"/>
<accession>A0ABC8V387</accession>
<sequence>MALSICRRSFYEYELPREASTYVQNPIIIGTNEEVFDNSDTVENLAIPKLVLKEKILYPSSSSHDQRVPSIQISKNGLLNRKRPKPVEDERPPQDYLINGNNTCRTLKTDDDLCSTAESSSAKRQITCSRNSFSVPNPDLYCQPASLLRIVNRQNSSSHCKRRLTWKITQAEMVR</sequence>
<dbReference type="Proteomes" id="UP001642360">
    <property type="component" value="Unassembled WGS sequence"/>
</dbReference>
<gene>
    <name evidence="2" type="ORF">ILEXP_LOCUS58407</name>
</gene>
<feature type="region of interest" description="Disordered" evidence="1">
    <location>
        <begin position="62"/>
        <end position="91"/>
    </location>
</feature>
<comment type="caution">
    <text evidence="2">The sequence shown here is derived from an EMBL/GenBank/DDBJ whole genome shotgun (WGS) entry which is preliminary data.</text>
</comment>
<reference evidence="2 3" key="1">
    <citation type="submission" date="2024-02" db="EMBL/GenBank/DDBJ databases">
        <authorList>
            <person name="Vignale AGUSTIN F."/>
            <person name="Sosa J E."/>
            <person name="Modenutti C."/>
        </authorList>
    </citation>
    <scope>NUCLEOTIDE SEQUENCE [LARGE SCALE GENOMIC DNA]</scope>
</reference>
<evidence type="ECO:0000256" key="1">
    <source>
        <dbReference type="SAM" id="MobiDB-lite"/>
    </source>
</evidence>
<keyword evidence="3" id="KW-1185">Reference proteome</keyword>
<evidence type="ECO:0000313" key="2">
    <source>
        <dbReference type="EMBL" id="CAK9187817.1"/>
    </source>
</evidence>
<protein>
    <submittedName>
        <fullName evidence="2">Uncharacterized protein</fullName>
    </submittedName>
</protein>
<feature type="compositionally biased region" description="Polar residues" evidence="1">
    <location>
        <begin position="62"/>
        <end position="77"/>
    </location>
</feature>
<evidence type="ECO:0000313" key="3">
    <source>
        <dbReference type="Proteomes" id="UP001642360"/>
    </source>
</evidence>